<evidence type="ECO:0000313" key="2">
    <source>
        <dbReference type="EMBL" id="AEE50857.1"/>
    </source>
</evidence>
<dbReference type="HOGENOM" id="CLU_101320_1_0_10"/>
<accession>F4L5J3</accession>
<dbReference type="GO" id="GO:0004803">
    <property type="term" value="F:transposase activity"/>
    <property type="evidence" value="ECO:0007669"/>
    <property type="project" value="InterPro"/>
</dbReference>
<dbReference type="NCBIfam" id="NF033573">
    <property type="entry name" value="transpos_IS200"/>
    <property type="match status" value="1"/>
</dbReference>
<feature type="domain" description="Transposase IS200-like" evidence="1">
    <location>
        <begin position="5"/>
        <end position="119"/>
    </location>
</feature>
<dbReference type="GO" id="GO:0003677">
    <property type="term" value="F:DNA binding"/>
    <property type="evidence" value="ECO:0007669"/>
    <property type="project" value="InterPro"/>
</dbReference>
<gene>
    <name evidence="2" type="ordered locus">Halhy_2994</name>
</gene>
<dbReference type="RefSeq" id="WP_013765400.1">
    <property type="nucleotide sequence ID" value="NC_015510.1"/>
</dbReference>
<reference evidence="2 3" key="1">
    <citation type="journal article" date="2011" name="Stand. Genomic Sci.">
        <title>Complete genome sequence of Haliscomenobacter hydrossis type strain (O).</title>
        <authorList>
            <consortium name="US DOE Joint Genome Institute (JGI-PGF)"/>
            <person name="Daligault H."/>
            <person name="Lapidus A."/>
            <person name="Zeytun A."/>
            <person name="Nolan M."/>
            <person name="Lucas S."/>
            <person name="Del Rio T.G."/>
            <person name="Tice H."/>
            <person name="Cheng J.F."/>
            <person name="Tapia R."/>
            <person name="Han C."/>
            <person name="Goodwin L."/>
            <person name="Pitluck S."/>
            <person name="Liolios K."/>
            <person name="Pagani I."/>
            <person name="Ivanova N."/>
            <person name="Huntemann M."/>
            <person name="Mavromatis K."/>
            <person name="Mikhailova N."/>
            <person name="Pati A."/>
            <person name="Chen A."/>
            <person name="Palaniappan K."/>
            <person name="Land M."/>
            <person name="Hauser L."/>
            <person name="Brambilla E.M."/>
            <person name="Rohde M."/>
            <person name="Verbarg S."/>
            <person name="Goker M."/>
            <person name="Bristow J."/>
            <person name="Eisen J.A."/>
            <person name="Markowitz V."/>
            <person name="Hugenholtz P."/>
            <person name="Kyrpides N.C."/>
            <person name="Klenk H.P."/>
            <person name="Woyke T."/>
        </authorList>
    </citation>
    <scope>NUCLEOTIDE SEQUENCE [LARGE SCALE GENOMIC DNA]</scope>
    <source>
        <strain evidence="3">ATCC 27775 / DSM 1100 / LMG 10767 / O</strain>
    </source>
</reference>
<dbReference type="InterPro" id="IPR002686">
    <property type="entry name" value="Transposase_17"/>
</dbReference>
<name>F4L5J3_HALH1</name>
<dbReference type="eggNOG" id="COG1943">
    <property type="taxonomic scope" value="Bacteria"/>
</dbReference>
<organism evidence="2 3">
    <name type="scientific">Haliscomenobacter hydrossis (strain ATCC 27775 / DSM 1100 / LMG 10767 / O)</name>
    <dbReference type="NCBI Taxonomy" id="760192"/>
    <lineage>
        <taxon>Bacteria</taxon>
        <taxon>Pseudomonadati</taxon>
        <taxon>Bacteroidota</taxon>
        <taxon>Saprospiria</taxon>
        <taxon>Saprospirales</taxon>
        <taxon>Haliscomenobacteraceae</taxon>
        <taxon>Haliscomenobacter</taxon>
    </lineage>
</organism>
<dbReference type="EMBL" id="CP002691">
    <property type="protein sequence ID" value="AEE50857.1"/>
    <property type="molecule type" value="Genomic_DNA"/>
</dbReference>
<proteinExistence type="predicted"/>
<evidence type="ECO:0000259" key="1">
    <source>
        <dbReference type="SMART" id="SM01321"/>
    </source>
</evidence>
<dbReference type="SMART" id="SM01321">
    <property type="entry name" value="Y1_Tnp"/>
    <property type="match status" value="1"/>
</dbReference>
<keyword evidence="3" id="KW-1185">Reference proteome</keyword>
<dbReference type="Proteomes" id="UP000008461">
    <property type="component" value="Chromosome"/>
</dbReference>
<evidence type="ECO:0000313" key="3">
    <source>
        <dbReference type="Proteomes" id="UP000008461"/>
    </source>
</evidence>
<dbReference type="PANTHER" id="PTHR33360:SF2">
    <property type="entry name" value="TRANSPOSASE FOR INSERTION SEQUENCE ELEMENT IS200"/>
    <property type="match status" value="1"/>
</dbReference>
<dbReference type="AlphaFoldDB" id="F4L5J3"/>
<protein>
    <submittedName>
        <fullName evidence="2">Transposase IS200-family protein</fullName>
    </submittedName>
</protein>
<dbReference type="InterPro" id="IPR036515">
    <property type="entry name" value="Transposase_17_sf"/>
</dbReference>
<reference key="2">
    <citation type="submission" date="2011-04" db="EMBL/GenBank/DDBJ databases">
        <title>Complete sequence of chromosome of Haliscomenobacter hydrossis DSM 1100.</title>
        <authorList>
            <consortium name="US DOE Joint Genome Institute (JGI-PGF)"/>
            <person name="Lucas S."/>
            <person name="Han J."/>
            <person name="Lapidus A."/>
            <person name="Bruce D."/>
            <person name="Goodwin L."/>
            <person name="Pitluck S."/>
            <person name="Peters L."/>
            <person name="Kyrpides N."/>
            <person name="Mavromatis K."/>
            <person name="Ivanova N."/>
            <person name="Ovchinnikova G."/>
            <person name="Pagani I."/>
            <person name="Daligault H."/>
            <person name="Detter J.C."/>
            <person name="Han C."/>
            <person name="Land M."/>
            <person name="Hauser L."/>
            <person name="Markowitz V."/>
            <person name="Cheng J.-F."/>
            <person name="Hugenholtz P."/>
            <person name="Woyke T."/>
            <person name="Wu D."/>
            <person name="Verbarg S."/>
            <person name="Frueling A."/>
            <person name="Brambilla E."/>
            <person name="Klenk H.-P."/>
            <person name="Eisen J.A."/>
        </authorList>
    </citation>
    <scope>NUCLEOTIDE SEQUENCE</scope>
    <source>
        <strain>DSM 1100</strain>
    </source>
</reference>
<dbReference type="KEGG" id="hhy:Halhy_2994"/>
<dbReference type="Pfam" id="PF01797">
    <property type="entry name" value="Y1_Tnp"/>
    <property type="match status" value="1"/>
</dbReference>
<dbReference type="Gene3D" id="3.30.70.1290">
    <property type="entry name" value="Transposase IS200-like"/>
    <property type="match status" value="1"/>
</dbReference>
<dbReference type="GO" id="GO:0006313">
    <property type="term" value="P:DNA transposition"/>
    <property type="evidence" value="ECO:0007669"/>
    <property type="project" value="InterPro"/>
</dbReference>
<sequence>MAHSKVRIWVHVVFCTKYRKKWINPEIKARLYELLCKELWKKRCGVEVINGMPDHVHLLLQLDSTKCIADLIKQCRGGSAHTINEEKWFDHEFKWSVGYGAFSVSQSLVGKVRNYILNQERHHEKIKFKEEYKRLLELHGLEPEKD</sequence>
<dbReference type="SUPFAM" id="SSF143422">
    <property type="entry name" value="Transposase IS200-like"/>
    <property type="match status" value="1"/>
</dbReference>
<dbReference type="PANTHER" id="PTHR33360">
    <property type="entry name" value="TRANSPOSASE FOR INSERTION SEQUENCE ELEMENT IS200"/>
    <property type="match status" value="1"/>
</dbReference>
<dbReference type="OrthoDB" id="9797997at2"/>